<name>A0A1I6PPB0_9FLAO</name>
<dbReference type="PROSITE" id="PS51186">
    <property type="entry name" value="GNAT"/>
    <property type="match status" value="1"/>
</dbReference>
<accession>A0A1I6PPB0</accession>
<protein>
    <submittedName>
        <fullName evidence="4">Ribosomal protein S18 acetylase RimI</fullName>
    </submittedName>
</protein>
<dbReference type="InterPro" id="IPR050680">
    <property type="entry name" value="YpeA/RimI_acetyltransf"/>
</dbReference>
<evidence type="ECO:0000256" key="1">
    <source>
        <dbReference type="ARBA" id="ARBA00022679"/>
    </source>
</evidence>
<keyword evidence="2" id="KW-0012">Acyltransferase</keyword>
<dbReference type="STRING" id="593133.SAMN04488006_1228"/>
<dbReference type="PANTHER" id="PTHR43420">
    <property type="entry name" value="ACETYLTRANSFERASE"/>
    <property type="match status" value="1"/>
</dbReference>
<dbReference type="SUPFAM" id="SSF55729">
    <property type="entry name" value="Acyl-CoA N-acyltransferases (Nat)"/>
    <property type="match status" value="1"/>
</dbReference>
<reference evidence="5" key="1">
    <citation type="submission" date="2016-10" db="EMBL/GenBank/DDBJ databases">
        <authorList>
            <person name="Varghese N."/>
            <person name="Submissions S."/>
        </authorList>
    </citation>
    <scope>NUCLEOTIDE SEQUENCE [LARGE SCALE GENOMIC DNA]</scope>
    <source>
        <strain evidence="5">DSM 24450</strain>
    </source>
</reference>
<keyword evidence="4" id="KW-0689">Ribosomal protein</keyword>
<evidence type="ECO:0000259" key="3">
    <source>
        <dbReference type="PROSITE" id="PS51186"/>
    </source>
</evidence>
<feature type="domain" description="N-acetyltransferase" evidence="3">
    <location>
        <begin position="1"/>
        <end position="168"/>
    </location>
</feature>
<dbReference type="OrthoDB" id="9796381at2"/>
<gene>
    <name evidence="4" type="ORF">SAMN04488006_1228</name>
</gene>
<evidence type="ECO:0000313" key="4">
    <source>
        <dbReference type="EMBL" id="SFS41885.1"/>
    </source>
</evidence>
<dbReference type="Pfam" id="PF00583">
    <property type="entry name" value="Acetyltransf_1"/>
    <property type="match status" value="1"/>
</dbReference>
<dbReference type="RefSeq" id="WP_090223747.1">
    <property type="nucleotide sequence ID" value="NZ_FOZP01000002.1"/>
</dbReference>
<dbReference type="CDD" id="cd04301">
    <property type="entry name" value="NAT_SF"/>
    <property type="match status" value="1"/>
</dbReference>
<evidence type="ECO:0000256" key="2">
    <source>
        <dbReference type="ARBA" id="ARBA00023315"/>
    </source>
</evidence>
<dbReference type="PANTHER" id="PTHR43420:SF47">
    <property type="entry name" value="N-ACETYLTRANSFERASE DOMAIN-CONTAINING PROTEIN"/>
    <property type="match status" value="1"/>
</dbReference>
<evidence type="ECO:0000313" key="5">
    <source>
        <dbReference type="Proteomes" id="UP000199312"/>
    </source>
</evidence>
<dbReference type="GO" id="GO:0005840">
    <property type="term" value="C:ribosome"/>
    <property type="evidence" value="ECO:0007669"/>
    <property type="project" value="UniProtKB-KW"/>
</dbReference>
<keyword evidence="5" id="KW-1185">Reference proteome</keyword>
<dbReference type="Proteomes" id="UP000199312">
    <property type="component" value="Unassembled WGS sequence"/>
</dbReference>
<sequence length="168" mass="20069">MIKKVLSKDVEEIYALTKSCAKHLIENDIFQWNEHYPSLEVLKRDIELQQLYKLEIDNVIAGIIVLTEIEDVEYKNVKWLTENNNNLYIHRLAVHPNFQGKGYAKQLMDFAENFAKKNSYNSVRLDTFSQNLRNLKFYKNRNYKQLESIYFPKQSKFPFYCFELVLNA</sequence>
<dbReference type="GO" id="GO:0016747">
    <property type="term" value="F:acyltransferase activity, transferring groups other than amino-acyl groups"/>
    <property type="evidence" value="ECO:0007669"/>
    <property type="project" value="InterPro"/>
</dbReference>
<dbReference type="Gene3D" id="3.40.630.30">
    <property type="match status" value="1"/>
</dbReference>
<dbReference type="EMBL" id="FOZP01000002">
    <property type="protein sequence ID" value="SFS41885.1"/>
    <property type="molecule type" value="Genomic_DNA"/>
</dbReference>
<keyword evidence="4" id="KW-0687">Ribonucleoprotein</keyword>
<proteinExistence type="predicted"/>
<dbReference type="InterPro" id="IPR000182">
    <property type="entry name" value="GNAT_dom"/>
</dbReference>
<dbReference type="InterPro" id="IPR016181">
    <property type="entry name" value="Acyl_CoA_acyltransferase"/>
</dbReference>
<dbReference type="AlphaFoldDB" id="A0A1I6PPB0"/>
<organism evidence="4 5">
    <name type="scientific">Lutibacter maritimus</name>
    <dbReference type="NCBI Taxonomy" id="593133"/>
    <lineage>
        <taxon>Bacteria</taxon>
        <taxon>Pseudomonadati</taxon>
        <taxon>Bacteroidota</taxon>
        <taxon>Flavobacteriia</taxon>
        <taxon>Flavobacteriales</taxon>
        <taxon>Flavobacteriaceae</taxon>
        <taxon>Lutibacter</taxon>
    </lineage>
</organism>
<keyword evidence="1" id="KW-0808">Transferase</keyword>